<protein>
    <recommendedName>
        <fullName evidence="5">Flp pilus-assembly TadE/G-like protein</fullName>
    </recommendedName>
</protein>
<sequence>MSTRRRHPDDSGQIALGLMLLVTVLLLVLAVRVFVPFGQATDQKASSRGAADAAALAAAEQIQDDLADALLEAIDAARTADDLLGVMDALDAGFGRQAASEYADHNDADLIGYRYSRSDGRVWAEVRYREAAQNGDRAESDAVADLGLDLGPCVLPDEPSATPTTDDDADGDADEDADDEPADSETTLVCGDLELDFTLDGASGTPELETDLDDLLDDLKTALVA</sequence>
<feature type="transmembrane region" description="Helical" evidence="2">
    <location>
        <begin position="12"/>
        <end position="35"/>
    </location>
</feature>
<dbReference type="RefSeq" id="WP_214159182.1">
    <property type="nucleotide sequence ID" value="NZ_JAHBAY010000013.1"/>
</dbReference>
<comment type="caution">
    <text evidence="3">The sequence shown here is derived from an EMBL/GenBank/DDBJ whole genome shotgun (WGS) entry which is preliminary data.</text>
</comment>
<evidence type="ECO:0000313" key="4">
    <source>
        <dbReference type="Proteomes" id="UP001197247"/>
    </source>
</evidence>
<evidence type="ECO:0000256" key="1">
    <source>
        <dbReference type="SAM" id="MobiDB-lite"/>
    </source>
</evidence>
<evidence type="ECO:0000256" key="2">
    <source>
        <dbReference type="SAM" id="Phobius"/>
    </source>
</evidence>
<dbReference type="EMBL" id="JAHBAY010000013">
    <property type="protein sequence ID" value="MBT0772640.1"/>
    <property type="molecule type" value="Genomic_DNA"/>
</dbReference>
<keyword evidence="2" id="KW-0812">Transmembrane</keyword>
<keyword evidence="2" id="KW-1133">Transmembrane helix</keyword>
<reference evidence="3 4" key="1">
    <citation type="submission" date="2021-05" db="EMBL/GenBank/DDBJ databases">
        <title>Kineosporia and Streptomyces sp. nov. two new marine actinobacteria isolated from Coral.</title>
        <authorList>
            <person name="Buangrab K."/>
            <person name="Sutthacheep M."/>
            <person name="Yeemin T."/>
            <person name="Harunari E."/>
            <person name="Igarashi Y."/>
            <person name="Kanchanasin P."/>
            <person name="Tanasupawat S."/>
            <person name="Phongsopitanun W."/>
        </authorList>
    </citation>
    <scope>NUCLEOTIDE SEQUENCE [LARGE SCALE GENOMIC DNA]</scope>
    <source>
        <strain evidence="3 4">J2-2</strain>
    </source>
</reference>
<evidence type="ECO:0000313" key="3">
    <source>
        <dbReference type="EMBL" id="MBT0772640.1"/>
    </source>
</evidence>
<feature type="compositionally biased region" description="Acidic residues" evidence="1">
    <location>
        <begin position="165"/>
        <end position="183"/>
    </location>
</feature>
<name>A0ABS5TNG5_9ACTN</name>
<proteinExistence type="predicted"/>
<accession>A0ABS5TNG5</accession>
<keyword evidence="2" id="KW-0472">Membrane</keyword>
<feature type="region of interest" description="Disordered" evidence="1">
    <location>
        <begin position="150"/>
        <end position="190"/>
    </location>
</feature>
<evidence type="ECO:0008006" key="5">
    <source>
        <dbReference type="Google" id="ProtNLM"/>
    </source>
</evidence>
<gene>
    <name evidence="3" type="ORF">KIH74_27095</name>
</gene>
<dbReference type="Proteomes" id="UP001197247">
    <property type="component" value="Unassembled WGS sequence"/>
</dbReference>
<organism evidence="3 4">
    <name type="scientific">Kineosporia corallincola</name>
    <dbReference type="NCBI Taxonomy" id="2835133"/>
    <lineage>
        <taxon>Bacteria</taxon>
        <taxon>Bacillati</taxon>
        <taxon>Actinomycetota</taxon>
        <taxon>Actinomycetes</taxon>
        <taxon>Kineosporiales</taxon>
        <taxon>Kineosporiaceae</taxon>
        <taxon>Kineosporia</taxon>
    </lineage>
</organism>
<keyword evidence="4" id="KW-1185">Reference proteome</keyword>